<keyword evidence="2" id="KW-1185">Reference proteome</keyword>
<organism evidence="1 2">
    <name type="scientific">Hypoxylon rubiginosum</name>
    <dbReference type="NCBI Taxonomy" id="110542"/>
    <lineage>
        <taxon>Eukaryota</taxon>
        <taxon>Fungi</taxon>
        <taxon>Dikarya</taxon>
        <taxon>Ascomycota</taxon>
        <taxon>Pezizomycotina</taxon>
        <taxon>Sordariomycetes</taxon>
        <taxon>Xylariomycetidae</taxon>
        <taxon>Xylariales</taxon>
        <taxon>Hypoxylaceae</taxon>
        <taxon>Hypoxylon</taxon>
    </lineage>
</organism>
<name>A0ACB9YVN6_9PEZI</name>
<dbReference type="EMBL" id="MU393507">
    <property type="protein sequence ID" value="KAI4863268.1"/>
    <property type="molecule type" value="Genomic_DNA"/>
</dbReference>
<proteinExistence type="predicted"/>
<sequence length="327" mass="36474">MPLFRRLKEKIRGRSRSADRPQLSSDETTTATSSSIGLFLVAKNPGNQHERPQYPVDIIAVHGLNGDAFTTWTHPNGKMWIRDFLPGFLPGCRVYTYGYPSKIFFNPSLSRVQEYARGLLSSVRDLQDDSEQGPRSIIFVCHSLGGIVCKQALVFAHEDNINYGAVLSSIIGVTFLGTPHRGSNLATFGSIAANIINTFSAVIQPAIVKRDLLNHLNFDSDELQNLFLSSRNRLASIAVVSFYETMPMPPISSPVVDRASAIIGVSHEDIIPLNENHRDLCRFPSENESYKAVSRAIRRIAYRSSELARPLERPSIDSSKRCEYLLH</sequence>
<reference evidence="1 2" key="1">
    <citation type="journal article" date="2022" name="New Phytol.">
        <title>Ecological generalism drives hyperdiversity of secondary metabolite gene clusters in xylarialean endophytes.</title>
        <authorList>
            <person name="Franco M.E.E."/>
            <person name="Wisecaver J.H."/>
            <person name="Arnold A.E."/>
            <person name="Ju Y.M."/>
            <person name="Slot J.C."/>
            <person name="Ahrendt S."/>
            <person name="Moore L.P."/>
            <person name="Eastman K.E."/>
            <person name="Scott K."/>
            <person name="Konkel Z."/>
            <person name="Mondo S.J."/>
            <person name="Kuo A."/>
            <person name="Hayes R.D."/>
            <person name="Haridas S."/>
            <person name="Andreopoulos B."/>
            <person name="Riley R."/>
            <person name="LaButti K."/>
            <person name="Pangilinan J."/>
            <person name="Lipzen A."/>
            <person name="Amirebrahimi M."/>
            <person name="Yan J."/>
            <person name="Adam C."/>
            <person name="Keymanesh K."/>
            <person name="Ng V."/>
            <person name="Louie K."/>
            <person name="Northen T."/>
            <person name="Drula E."/>
            <person name="Henrissat B."/>
            <person name="Hsieh H.M."/>
            <person name="Youens-Clark K."/>
            <person name="Lutzoni F."/>
            <person name="Miadlikowska J."/>
            <person name="Eastwood D.C."/>
            <person name="Hamelin R.C."/>
            <person name="Grigoriev I.V."/>
            <person name="U'Ren J.M."/>
        </authorList>
    </citation>
    <scope>NUCLEOTIDE SEQUENCE [LARGE SCALE GENOMIC DNA]</scope>
    <source>
        <strain evidence="1 2">CBS 119005</strain>
    </source>
</reference>
<evidence type="ECO:0000313" key="2">
    <source>
        <dbReference type="Proteomes" id="UP001497700"/>
    </source>
</evidence>
<protein>
    <submittedName>
        <fullName evidence="1">Alpha/Beta hydrolase protein</fullName>
    </submittedName>
</protein>
<gene>
    <name evidence="1" type="ORF">F4820DRAFT_378286</name>
</gene>
<keyword evidence="1" id="KW-0378">Hydrolase</keyword>
<comment type="caution">
    <text evidence="1">The sequence shown here is derived from an EMBL/GenBank/DDBJ whole genome shotgun (WGS) entry which is preliminary data.</text>
</comment>
<evidence type="ECO:0000313" key="1">
    <source>
        <dbReference type="EMBL" id="KAI4863268.1"/>
    </source>
</evidence>
<accession>A0ACB9YVN6</accession>
<dbReference type="Proteomes" id="UP001497700">
    <property type="component" value="Unassembled WGS sequence"/>
</dbReference>